<evidence type="ECO:0000313" key="2">
    <source>
        <dbReference type="Proteomes" id="UP001153334"/>
    </source>
</evidence>
<name>A0ACC2J8Q7_9PEZI</name>
<protein>
    <submittedName>
        <fullName evidence="1">Uncharacterized protein</fullName>
    </submittedName>
</protein>
<accession>A0ACC2J8Q7</accession>
<proteinExistence type="predicted"/>
<dbReference type="EMBL" id="JAPESX010000029">
    <property type="protein sequence ID" value="KAJ8123891.1"/>
    <property type="molecule type" value="Genomic_DNA"/>
</dbReference>
<evidence type="ECO:0000313" key="1">
    <source>
        <dbReference type="EMBL" id="KAJ8123891.1"/>
    </source>
</evidence>
<reference evidence="1" key="1">
    <citation type="submission" date="2022-11" db="EMBL/GenBank/DDBJ databases">
        <title>Genome Sequence of Nemania bipapillata.</title>
        <authorList>
            <person name="Buettner E."/>
        </authorList>
    </citation>
    <scope>NUCLEOTIDE SEQUENCE</scope>
    <source>
        <strain evidence="1">CP14</strain>
    </source>
</reference>
<sequence>MSSLSWENSGWDRTEDPGNGENAEHSQKSDNFEDPEELDDSEYYLEYSMDDPITHIGTWEELSSYITAYTPYIFEIPNMNGKAWVKLHCEICHVKRINLPEWLDGPSDTVETFDPENFEHICVLPCNHFFGFECIQQWVKDQADLGKEPSCPKCRFSLVHPGCKHKVKLEPLPQLSSFDPYHVTRIVPFTRVWHNLDIPDSYEWDPKEADADHDFGVTSDCYNCEKERMLRNWEAERSKVLRWWK</sequence>
<comment type="caution">
    <text evidence="1">The sequence shown here is derived from an EMBL/GenBank/DDBJ whole genome shotgun (WGS) entry which is preliminary data.</text>
</comment>
<gene>
    <name evidence="1" type="ORF">ONZ43_g263</name>
</gene>
<keyword evidence="2" id="KW-1185">Reference proteome</keyword>
<organism evidence="1 2">
    <name type="scientific">Nemania bipapillata</name>
    <dbReference type="NCBI Taxonomy" id="110536"/>
    <lineage>
        <taxon>Eukaryota</taxon>
        <taxon>Fungi</taxon>
        <taxon>Dikarya</taxon>
        <taxon>Ascomycota</taxon>
        <taxon>Pezizomycotina</taxon>
        <taxon>Sordariomycetes</taxon>
        <taxon>Xylariomycetidae</taxon>
        <taxon>Xylariales</taxon>
        <taxon>Xylariaceae</taxon>
        <taxon>Nemania</taxon>
    </lineage>
</organism>
<dbReference type="Proteomes" id="UP001153334">
    <property type="component" value="Unassembled WGS sequence"/>
</dbReference>